<evidence type="ECO:0000256" key="10">
    <source>
        <dbReference type="SAM" id="Phobius"/>
    </source>
</evidence>
<evidence type="ECO:0000256" key="5">
    <source>
        <dbReference type="ARBA" id="ARBA00022824"/>
    </source>
</evidence>
<dbReference type="InterPro" id="IPR019150">
    <property type="entry name" value="Vesicle_transport_protein_Use1"/>
</dbReference>
<keyword evidence="6" id="KW-0931">ER-Golgi transport</keyword>
<dbReference type="Proteomes" id="UP001300502">
    <property type="component" value="Unassembled WGS sequence"/>
</dbReference>
<dbReference type="GO" id="GO:0015031">
    <property type="term" value="P:protein transport"/>
    <property type="evidence" value="ECO:0007669"/>
    <property type="project" value="UniProtKB-KW"/>
</dbReference>
<organism evidence="11 12">
    <name type="scientific">Galdieria yellowstonensis</name>
    <dbReference type="NCBI Taxonomy" id="3028027"/>
    <lineage>
        <taxon>Eukaryota</taxon>
        <taxon>Rhodophyta</taxon>
        <taxon>Bangiophyceae</taxon>
        <taxon>Galdieriales</taxon>
        <taxon>Galdieriaceae</taxon>
        <taxon>Galdieria</taxon>
    </lineage>
</organism>
<evidence type="ECO:0000256" key="9">
    <source>
        <dbReference type="ARBA" id="ARBA00023136"/>
    </source>
</evidence>
<keyword evidence="4 10" id="KW-0812">Transmembrane</keyword>
<evidence type="ECO:0000256" key="3">
    <source>
        <dbReference type="ARBA" id="ARBA00022448"/>
    </source>
</evidence>
<protein>
    <recommendedName>
        <fullName evidence="13">Vesicle transport protein USE1</fullName>
    </recommendedName>
</protein>
<gene>
    <name evidence="11" type="ORF">GAYE_SCF02G2092</name>
</gene>
<evidence type="ECO:0000256" key="2">
    <source>
        <dbReference type="ARBA" id="ARBA00007891"/>
    </source>
</evidence>
<feature type="transmembrane region" description="Helical" evidence="10">
    <location>
        <begin position="279"/>
        <end position="299"/>
    </location>
</feature>
<keyword evidence="9 10" id="KW-0472">Membrane</keyword>
<dbReference type="AlphaFoldDB" id="A0AAV9IA06"/>
<evidence type="ECO:0008006" key="13">
    <source>
        <dbReference type="Google" id="ProtNLM"/>
    </source>
</evidence>
<dbReference type="PANTHER" id="PTHR13050">
    <property type="entry name" value="USE1-LIKE PROTEIN"/>
    <property type="match status" value="1"/>
</dbReference>
<keyword evidence="12" id="KW-1185">Reference proteome</keyword>
<dbReference type="GO" id="GO:0031201">
    <property type="term" value="C:SNARE complex"/>
    <property type="evidence" value="ECO:0007669"/>
    <property type="project" value="TreeGrafter"/>
</dbReference>
<evidence type="ECO:0000256" key="7">
    <source>
        <dbReference type="ARBA" id="ARBA00022927"/>
    </source>
</evidence>
<evidence type="ECO:0000256" key="6">
    <source>
        <dbReference type="ARBA" id="ARBA00022892"/>
    </source>
</evidence>
<name>A0AAV9IA06_9RHOD</name>
<keyword evidence="3" id="KW-0813">Transport</keyword>
<dbReference type="EMBL" id="JANCYU010000022">
    <property type="protein sequence ID" value="KAK4524193.1"/>
    <property type="molecule type" value="Genomic_DNA"/>
</dbReference>
<dbReference type="GO" id="GO:0006890">
    <property type="term" value="P:retrograde vesicle-mediated transport, Golgi to endoplasmic reticulum"/>
    <property type="evidence" value="ECO:0007669"/>
    <property type="project" value="TreeGrafter"/>
</dbReference>
<evidence type="ECO:0000256" key="4">
    <source>
        <dbReference type="ARBA" id="ARBA00022692"/>
    </source>
</evidence>
<keyword evidence="8 10" id="KW-1133">Transmembrane helix</keyword>
<evidence type="ECO:0000256" key="1">
    <source>
        <dbReference type="ARBA" id="ARBA00004163"/>
    </source>
</evidence>
<comment type="caution">
    <text evidence="11">The sequence shown here is derived from an EMBL/GenBank/DDBJ whole genome shotgun (WGS) entry which is preliminary data.</text>
</comment>
<comment type="similarity">
    <text evidence="2">Belongs to the USE1 family.</text>
</comment>
<accession>A0AAV9IA06</accession>
<keyword evidence="7" id="KW-0653">Protein transport</keyword>
<dbReference type="GO" id="GO:0005484">
    <property type="term" value="F:SNAP receptor activity"/>
    <property type="evidence" value="ECO:0007669"/>
    <property type="project" value="TreeGrafter"/>
</dbReference>
<evidence type="ECO:0000313" key="12">
    <source>
        <dbReference type="Proteomes" id="UP001300502"/>
    </source>
</evidence>
<sequence length="302" mass="34540">MDSLHGLMLRAVVDQVEPYLNNKSTTEKANYLEKVLFAGENFSANIHKEENARKKVLGSLQMKVVILILHRLVELLENTGSPRKAGSVKAIVEPSSENIEDVGILTEKLYSFKRRLFALEESLPVKTVSLEPLAEEMAVNTVVRSPEGNPPHGKRRYDRSNLSFLQLPEPHEVQLHSSAPKMDEEATHRALLRKRRGDKSSTNREWAYPAKERNEVITSELLSLTKQLKSGSEEIYEALKRDQERLGKLADAVDSNLLRTGKQLKLTEQFGVESRKTKWHVWIILSLLPLVWLFVYLTIRFY</sequence>
<comment type="subcellular location">
    <subcellularLocation>
        <location evidence="1">Endoplasmic reticulum membrane</location>
        <topology evidence="1">Single-pass type IV membrane protein</topology>
    </subcellularLocation>
</comment>
<dbReference type="Pfam" id="PF09753">
    <property type="entry name" value="Use1"/>
    <property type="match status" value="1"/>
</dbReference>
<evidence type="ECO:0000313" key="11">
    <source>
        <dbReference type="EMBL" id="KAK4524193.1"/>
    </source>
</evidence>
<reference evidence="11 12" key="1">
    <citation type="submission" date="2022-07" db="EMBL/GenBank/DDBJ databases">
        <title>Genome-wide signatures of adaptation to extreme environments.</title>
        <authorList>
            <person name="Cho C.H."/>
            <person name="Yoon H.S."/>
        </authorList>
    </citation>
    <scope>NUCLEOTIDE SEQUENCE [LARGE SCALE GENOMIC DNA]</scope>
    <source>
        <strain evidence="11 12">108.79 E11</strain>
    </source>
</reference>
<proteinExistence type="inferred from homology"/>
<dbReference type="GO" id="GO:0005789">
    <property type="term" value="C:endoplasmic reticulum membrane"/>
    <property type="evidence" value="ECO:0007669"/>
    <property type="project" value="UniProtKB-SubCell"/>
</dbReference>
<keyword evidence="5" id="KW-0256">Endoplasmic reticulum</keyword>
<dbReference type="PANTHER" id="PTHR13050:SF7">
    <property type="entry name" value="VESICLE TRANSPORT PROTEIN USE1"/>
    <property type="match status" value="1"/>
</dbReference>
<evidence type="ECO:0000256" key="8">
    <source>
        <dbReference type="ARBA" id="ARBA00022989"/>
    </source>
</evidence>